<evidence type="ECO:0000313" key="3">
    <source>
        <dbReference type="EMBL" id="GIM84689.1"/>
    </source>
</evidence>
<dbReference type="GeneID" id="93772781"/>
<dbReference type="AlphaFoldDB" id="A0A542XRB3"/>
<reference evidence="4 5" key="1">
    <citation type="submission" date="2019-06" db="EMBL/GenBank/DDBJ databases">
        <title>Sequencing the genomes of 1000 actinobacteria strains.</title>
        <authorList>
            <person name="Klenk H.-P."/>
        </authorList>
    </citation>
    <scope>NUCLEOTIDE SEQUENCE [LARGE SCALE GENOMIC DNA]</scope>
    <source>
        <strain evidence="4 5">DSM 44819</strain>
    </source>
</reference>
<dbReference type="Proteomes" id="UP000677457">
    <property type="component" value="Unassembled WGS sequence"/>
</dbReference>
<gene>
    <name evidence="4" type="ORF">FB564_3593</name>
    <name evidence="3" type="ORF">Sar04_18670</name>
</gene>
<keyword evidence="2" id="KW-0472">Membrane</keyword>
<protein>
    <recommendedName>
        <fullName evidence="7">Transglycosylase associated protein</fullName>
    </recommendedName>
</protein>
<accession>A0A542XRB3</accession>
<feature type="transmembrane region" description="Helical" evidence="2">
    <location>
        <begin position="65"/>
        <end position="83"/>
    </location>
</feature>
<dbReference type="Proteomes" id="UP000315983">
    <property type="component" value="Unassembled WGS sequence"/>
</dbReference>
<keyword evidence="2" id="KW-0812">Transmembrane</keyword>
<evidence type="ECO:0000313" key="4">
    <source>
        <dbReference type="EMBL" id="TQL38395.1"/>
    </source>
</evidence>
<organism evidence="4 5">
    <name type="scientific">Salinispora arenicola</name>
    <dbReference type="NCBI Taxonomy" id="168697"/>
    <lineage>
        <taxon>Bacteria</taxon>
        <taxon>Bacillati</taxon>
        <taxon>Actinomycetota</taxon>
        <taxon>Actinomycetes</taxon>
        <taxon>Micromonosporales</taxon>
        <taxon>Micromonosporaceae</taxon>
        <taxon>Salinispora</taxon>
    </lineage>
</organism>
<dbReference type="EMBL" id="BOQM01000010">
    <property type="protein sequence ID" value="GIM84689.1"/>
    <property type="molecule type" value="Genomic_DNA"/>
</dbReference>
<evidence type="ECO:0008006" key="7">
    <source>
        <dbReference type="Google" id="ProtNLM"/>
    </source>
</evidence>
<dbReference type="EMBL" id="VFOL01000001">
    <property type="protein sequence ID" value="TQL38395.1"/>
    <property type="molecule type" value="Genomic_DNA"/>
</dbReference>
<proteinExistence type="predicted"/>
<evidence type="ECO:0000313" key="5">
    <source>
        <dbReference type="Proteomes" id="UP000315983"/>
    </source>
</evidence>
<feature type="transmembrane region" description="Helical" evidence="2">
    <location>
        <begin position="31"/>
        <end position="53"/>
    </location>
</feature>
<evidence type="ECO:0000256" key="2">
    <source>
        <dbReference type="SAM" id="Phobius"/>
    </source>
</evidence>
<feature type="transmembrane region" description="Helical" evidence="2">
    <location>
        <begin position="6"/>
        <end position="24"/>
    </location>
</feature>
<keyword evidence="2" id="KW-1133">Transmembrane helix</keyword>
<name>A0A542XRB3_SALAC</name>
<comment type="caution">
    <text evidence="4">The sequence shown here is derived from an EMBL/GenBank/DDBJ whole genome shotgun (WGS) entry which is preliminary data.</text>
</comment>
<reference evidence="3 6" key="2">
    <citation type="submission" date="2021-03" db="EMBL/GenBank/DDBJ databases">
        <title>Whole genome shotgun sequence of Salinispora arenicola NBRC 105043.</title>
        <authorList>
            <person name="Komaki H."/>
            <person name="Tamura T."/>
        </authorList>
    </citation>
    <scope>NUCLEOTIDE SEQUENCE [LARGE SCALE GENOMIC DNA]</scope>
    <source>
        <strain evidence="3 6">NBRC 105043</strain>
    </source>
</reference>
<evidence type="ECO:0000313" key="6">
    <source>
        <dbReference type="Proteomes" id="UP000677457"/>
    </source>
</evidence>
<evidence type="ECO:0000256" key="1">
    <source>
        <dbReference type="SAM" id="MobiDB-lite"/>
    </source>
</evidence>
<feature type="region of interest" description="Disordered" evidence="1">
    <location>
        <begin position="86"/>
        <end position="114"/>
    </location>
</feature>
<sequence>MTGNALIHALVVGVSVGVLGRFVLPGRAAAPVWLAVAVGLGAALLGTITARVAGVDVASPSVLRLVVQAGFAGAAVTLAVVTARRAPGPAGRSVPRWPAAADPSVPADQEGNQR</sequence>
<keyword evidence="6" id="KW-1185">Reference proteome</keyword>
<dbReference type="RefSeq" id="WP_012182904.1">
    <property type="nucleotide sequence ID" value="NZ_BOQM01000010.1"/>
</dbReference>
<dbReference type="OMA" id="LWLTMTI"/>